<dbReference type="AlphaFoldDB" id="A0A139AFI6"/>
<proteinExistence type="predicted"/>
<sequence length="167" mass="18453">MTNLHGKTCRSLRILKLTICKPLFSELPAISRRASRQWSSLLRPMAFDFRQASPPHQSFRGSATYVSNHSRTNLLDRLLLAPCRAIVRAFLTSTDALPIVVPSSRRSISETLGGIHKHRVACFLICGQWTVVYVRSSVFATSRCDAPSASGAGPPGRNSPQKYVTNE</sequence>
<name>A0A139AFI6_GONPJ</name>
<organism evidence="2 3">
    <name type="scientific">Gonapodya prolifera (strain JEL478)</name>
    <name type="common">Monoblepharis prolifera</name>
    <dbReference type="NCBI Taxonomy" id="1344416"/>
    <lineage>
        <taxon>Eukaryota</taxon>
        <taxon>Fungi</taxon>
        <taxon>Fungi incertae sedis</taxon>
        <taxon>Chytridiomycota</taxon>
        <taxon>Chytridiomycota incertae sedis</taxon>
        <taxon>Monoblepharidomycetes</taxon>
        <taxon>Monoblepharidales</taxon>
        <taxon>Gonapodyaceae</taxon>
        <taxon>Gonapodya</taxon>
    </lineage>
</organism>
<gene>
    <name evidence="2" type="ORF">M427DRAFT_322087</name>
</gene>
<reference evidence="2 3" key="1">
    <citation type="journal article" date="2015" name="Genome Biol. Evol.">
        <title>Phylogenomic analyses indicate that early fungi evolved digesting cell walls of algal ancestors of land plants.</title>
        <authorList>
            <person name="Chang Y."/>
            <person name="Wang S."/>
            <person name="Sekimoto S."/>
            <person name="Aerts A.L."/>
            <person name="Choi C."/>
            <person name="Clum A."/>
            <person name="LaButti K.M."/>
            <person name="Lindquist E.A."/>
            <person name="Yee Ngan C."/>
            <person name="Ohm R.A."/>
            <person name="Salamov A.A."/>
            <person name="Grigoriev I.V."/>
            <person name="Spatafora J.W."/>
            <person name="Berbee M.L."/>
        </authorList>
    </citation>
    <scope>NUCLEOTIDE SEQUENCE [LARGE SCALE GENOMIC DNA]</scope>
    <source>
        <strain evidence="2 3">JEL478</strain>
    </source>
</reference>
<dbReference type="Proteomes" id="UP000070544">
    <property type="component" value="Unassembled WGS sequence"/>
</dbReference>
<feature type="compositionally biased region" description="Polar residues" evidence="1">
    <location>
        <begin position="158"/>
        <end position="167"/>
    </location>
</feature>
<evidence type="ECO:0000313" key="3">
    <source>
        <dbReference type="Proteomes" id="UP000070544"/>
    </source>
</evidence>
<dbReference type="EMBL" id="KQ965761">
    <property type="protein sequence ID" value="KXS15520.1"/>
    <property type="molecule type" value="Genomic_DNA"/>
</dbReference>
<evidence type="ECO:0000313" key="2">
    <source>
        <dbReference type="EMBL" id="KXS15520.1"/>
    </source>
</evidence>
<accession>A0A139AFI6</accession>
<keyword evidence="3" id="KW-1185">Reference proteome</keyword>
<feature type="region of interest" description="Disordered" evidence="1">
    <location>
        <begin position="145"/>
        <end position="167"/>
    </location>
</feature>
<evidence type="ECO:0000256" key="1">
    <source>
        <dbReference type="SAM" id="MobiDB-lite"/>
    </source>
</evidence>
<protein>
    <submittedName>
        <fullName evidence="2">Uncharacterized protein</fullName>
    </submittedName>
</protein>